<dbReference type="AlphaFoldDB" id="A0A7W7ZYP8"/>
<evidence type="ECO:0000256" key="1">
    <source>
        <dbReference type="SAM" id="Phobius"/>
    </source>
</evidence>
<dbReference type="RefSeq" id="WP_184959727.1">
    <property type="nucleotide sequence ID" value="NZ_JACHIN010000002.1"/>
</dbReference>
<keyword evidence="1" id="KW-1133">Transmembrane helix</keyword>
<evidence type="ECO:0000313" key="2">
    <source>
        <dbReference type="EMBL" id="MBB5076290.1"/>
    </source>
</evidence>
<gene>
    <name evidence="2" type="ORF">HNR40_001754</name>
</gene>
<keyword evidence="3" id="KW-1185">Reference proteome</keyword>
<dbReference type="EMBL" id="JACHIN010000002">
    <property type="protein sequence ID" value="MBB5076290.1"/>
    <property type="molecule type" value="Genomic_DNA"/>
</dbReference>
<protein>
    <submittedName>
        <fullName evidence="2">Uncharacterized protein</fullName>
    </submittedName>
</protein>
<proteinExistence type="predicted"/>
<accession>A0A7W7ZYP8</accession>
<keyword evidence="1" id="KW-0812">Transmembrane</keyword>
<sequence>MIDSLLDRATSILERCFPRNAFLPVPVFSHNDTLAVSEEQSVIGYFTFCWFGAVVVAGQWRNIIRLFGGYPLQRLPRLKDKGGLSVDAGPVGRAG</sequence>
<organism evidence="2 3">
    <name type="scientific">Nonomuraea endophytica</name>
    <dbReference type="NCBI Taxonomy" id="714136"/>
    <lineage>
        <taxon>Bacteria</taxon>
        <taxon>Bacillati</taxon>
        <taxon>Actinomycetota</taxon>
        <taxon>Actinomycetes</taxon>
        <taxon>Streptosporangiales</taxon>
        <taxon>Streptosporangiaceae</taxon>
        <taxon>Nonomuraea</taxon>
    </lineage>
</organism>
<reference evidence="2 3" key="1">
    <citation type="submission" date="2020-08" db="EMBL/GenBank/DDBJ databases">
        <title>Genomic Encyclopedia of Type Strains, Phase IV (KMG-IV): sequencing the most valuable type-strain genomes for metagenomic binning, comparative biology and taxonomic classification.</title>
        <authorList>
            <person name="Goeker M."/>
        </authorList>
    </citation>
    <scope>NUCLEOTIDE SEQUENCE [LARGE SCALE GENOMIC DNA]</scope>
    <source>
        <strain evidence="2 3">DSM 45385</strain>
    </source>
</reference>
<comment type="caution">
    <text evidence="2">The sequence shown here is derived from an EMBL/GenBank/DDBJ whole genome shotgun (WGS) entry which is preliminary data.</text>
</comment>
<evidence type="ECO:0000313" key="3">
    <source>
        <dbReference type="Proteomes" id="UP000568380"/>
    </source>
</evidence>
<dbReference type="Proteomes" id="UP000568380">
    <property type="component" value="Unassembled WGS sequence"/>
</dbReference>
<name>A0A7W7ZYP8_9ACTN</name>
<feature type="transmembrane region" description="Helical" evidence="1">
    <location>
        <begin position="42"/>
        <end position="60"/>
    </location>
</feature>
<keyword evidence="1" id="KW-0472">Membrane</keyword>